<reference evidence="5" key="1">
    <citation type="submission" date="2021-01" db="EMBL/GenBank/DDBJ databases">
        <authorList>
            <person name="Corre E."/>
            <person name="Pelletier E."/>
            <person name="Niang G."/>
            <person name="Scheremetjew M."/>
            <person name="Finn R."/>
            <person name="Kale V."/>
            <person name="Holt S."/>
            <person name="Cochrane G."/>
            <person name="Meng A."/>
            <person name="Brown T."/>
            <person name="Cohen L."/>
        </authorList>
    </citation>
    <scope>NUCLEOTIDE SEQUENCE</scope>
    <source>
        <strain evidence="5">FSP1.4</strain>
    </source>
</reference>
<dbReference type="SUPFAM" id="SSF54001">
    <property type="entry name" value="Cysteine proteinases"/>
    <property type="match status" value="2"/>
</dbReference>
<dbReference type="AlphaFoldDB" id="A0A7S3N915"/>
<dbReference type="InterPro" id="IPR025661">
    <property type="entry name" value="Pept_asp_AS"/>
</dbReference>
<accession>A0A7S3N915</accession>
<name>A0A7S3N915_9SPIT</name>
<organism evidence="5">
    <name type="scientific">Euplotes harpa</name>
    <dbReference type="NCBI Taxonomy" id="151035"/>
    <lineage>
        <taxon>Eukaryota</taxon>
        <taxon>Sar</taxon>
        <taxon>Alveolata</taxon>
        <taxon>Ciliophora</taxon>
        <taxon>Intramacronucleata</taxon>
        <taxon>Spirotrichea</taxon>
        <taxon>Hypotrichia</taxon>
        <taxon>Euplotida</taxon>
        <taxon>Euplotidae</taxon>
        <taxon>Euplotes</taxon>
    </lineage>
</organism>
<feature type="domain" description="Peptidase C1A papain C-terminal" evidence="4">
    <location>
        <begin position="53"/>
        <end position="289"/>
    </location>
</feature>
<dbReference type="InterPro" id="IPR038765">
    <property type="entry name" value="Papain-like_cys_pep_sf"/>
</dbReference>
<dbReference type="InterPro" id="IPR000668">
    <property type="entry name" value="Peptidase_C1A_C"/>
</dbReference>
<dbReference type="GO" id="GO:0008234">
    <property type="term" value="F:cysteine-type peptidase activity"/>
    <property type="evidence" value="ECO:0007669"/>
    <property type="project" value="InterPro"/>
</dbReference>
<dbReference type="EMBL" id="HBII01010880">
    <property type="protein sequence ID" value="CAE0345781.1"/>
    <property type="molecule type" value="Transcribed_RNA"/>
</dbReference>
<keyword evidence="2" id="KW-0865">Zymogen</keyword>
<dbReference type="PROSITE" id="PS00640">
    <property type="entry name" value="THIOL_PROTEASE_ASN"/>
    <property type="match status" value="2"/>
</dbReference>
<sequence length="621" mass="69810">MKLVPILFLCLVFLAFARDLDAYQQIIDQPCRRPPTEQIPDKITEPLKYVKDLPEQWRWDNVNGTNYLTLVKNQHIPQYCGSCWAQAAASSISDRIKIARKGQWPDINISPQVFVSCSSKDFGCHGGYALSAYKYAHDEYVTDETCSIYHARGLDNGYECSPVTKCRNCNPHKPCFIPDQYYIYQVGDYGRVTGEADMMQHIYQNGPLACGIAVPMDFYKNYTGGIYRDTTGNKNIVHDISIVGYGVENGTKYWLGRNSWGETWGENGFFRVVRGENNIAIESDCAFAKPIDTWTTGVKHNTTDAERKDPSNDYTNGPYPGNAVQTKMEHAGCSVKNIWNGDEETNVPEDIKALQVSDLPAQVDWRNFNGTNYMSWSKNQHIPIYCGSCWSQGTTSALADRFNIYNWLKNHDPNAPQVSLSAQVIVNCEAGGSCNGGQPASVYRFASKQGIPHESCEQYIAHNIDKSKDMCSPINVCRDCSGPAPAKNETGFDHCWAVPNYKHYFVSGYRSVSGANEMKKELTLYGPLACGISVTDKFEKYSGGIYDEFSIFPMINHEISVVGYGVENGTEYWIGRNSWGTYWGEYGYFRIKMHSHNLAIESDCVAGYPSYDKPKLNQEIA</sequence>
<dbReference type="PANTHER" id="PTHR12411">
    <property type="entry name" value="CYSTEINE PROTEASE FAMILY C1-RELATED"/>
    <property type="match status" value="1"/>
</dbReference>
<feature type="chain" id="PRO_5031009841" description="Peptidase C1A papain C-terminal domain-containing protein" evidence="3">
    <location>
        <begin position="23"/>
        <end position="621"/>
    </location>
</feature>
<evidence type="ECO:0000256" key="1">
    <source>
        <dbReference type="ARBA" id="ARBA00008455"/>
    </source>
</evidence>
<feature type="domain" description="Peptidase C1A papain C-terminal" evidence="4">
    <location>
        <begin position="359"/>
        <end position="608"/>
    </location>
</feature>
<protein>
    <recommendedName>
        <fullName evidence="4">Peptidase C1A papain C-terminal domain-containing protein</fullName>
    </recommendedName>
</protein>
<proteinExistence type="inferred from homology"/>
<dbReference type="InterPro" id="IPR013128">
    <property type="entry name" value="Peptidase_C1A"/>
</dbReference>
<dbReference type="Gene3D" id="3.90.70.10">
    <property type="entry name" value="Cysteine proteinases"/>
    <property type="match status" value="2"/>
</dbReference>
<dbReference type="GO" id="GO:0006508">
    <property type="term" value="P:proteolysis"/>
    <property type="evidence" value="ECO:0007669"/>
    <property type="project" value="InterPro"/>
</dbReference>
<evidence type="ECO:0000313" key="5">
    <source>
        <dbReference type="EMBL" id="CAE0345781.1"/>
    </source>
</evidence>
<gene>
    <name evidence="5" type="ORF">EHAR0213_LOCUS4691</name>
</gene>
<dbReference type="Pfam" id="PF00112">
    <property type="entry name" value="Peptidase_C1"/>
    <property type="match status" value="2"/>
</dbReference>
<evidence type="ECO:0000256" key="3">
    <source>
        <dbReference type="SAM" id="SignalP"/>
    </source>
</evidence>
<feature type="signal peptide" evidence="3">
    <location>
        <begin position="1"/>
        <end position="22"/>
    </location>
</feature>
<dbReference type="FunFam" id="3.90.70.10:FF:000117">
    <property type="entry name" value="Probable papain cysteine protease"/>
    <property type="match status" value="2"/>
</dbReference>
<evidence type="ECO:0000256" key="2">
    <source>
        <dbReference type="ARBA" id="ARBA00023145"/>
    </source>
</evidence>
<comment type="similarity">
    <text evidence="1">Belongs to the peptidase C1 family.</text>
</comment>
<dbReference type="SMART" id="SM00645">
    <property type="entry name" value="Pept_C1"/>
    <property type="match status" value="2"/>
</dbReference>
<keyword evidence="3" id="KW-0732">Signal</keyword>
<evidence type="ECO:0000259" key="4">
    <source>
        <dbReference type="SMART" id="SM00645"/>
    </source>
</evidence>